<evidence type="ECO:0008006" key="4">
    <source>
        <dbReference type="Google" id="ProtNLM"/>
    </source>
</evidence>
<gene>
    <name evidence="2" type="ORF">Lalb_Chr23g0276441</name>
</gene>
<accession>A0A6A4NA08</accession>
<dbReference type="Proteomes" id="UP000447434">
    <property type="component" value="Chromosome 23"/>
</dbReference>
<feature type="transmembrane region" description="Helical" evidence="1">
    <location>
        <begin position="76"/>
        <end position="93"/>
    </location>
</feature>
<proteinExistence type="predicted"/>
<evidence type="ECO:0000313" key="3">
    <source>
        <dbReference type="Proteomes" id="UP000447434"/>
    </source>
</evidence>
<dbReference type="EMBL" id="WOCE01000023">
    <property type="protein sequence ID" value="KAE9587675.1"/>
    <property type="molecule type" value="Genomic_DNA"/>
</dbReference>
<feature type="transmembrane region" description="Helical" evidence="1">
    <location>
        <begin position="12"/>
        <end position="32"/>
    </location>
</feature>
<feature type="transmembrane region" description="Helical" evidence="1">
    <location>
        <begin position="44"/>
        <end position="64"/>
    </location>
</feature>
<keyword evidence="1" id="KW-1133">Transmembrane helix</keyword>
<protein>
    <recommendedName>
        <fullName evidence="4">WAT1-related protein</fullName>
    </recommendedName>
</protein>
<evidence type="ECO:0000256" key="1">
    <source>
        <dbReference type="SAM" id="Phobius"/>
    </source>
</evidence>
<dbReference type="AlphaFoldDB" id="A0A6A4NA08"/>
<keyword evidence="1" id="KW-0812">Transmembrane</keyword>
<evidence type="ECO:0000313" key="2">
    <source>
        <dbReference type="EMBL" id="KAE9587675.1"/>
    </source>
</evidence>
<reference evidence="3" key="1">
    <citation type="journal article" date="2020" name="Nat. Commun.">
        <title>Genome sequence of the cluster root forming white lupin.</title>
        <authorList>
            <person name="Hufnagel B."/>
            <person name="Marques A."/>
            <person name="Soriano A."/>
            <person name="Marques L."/>
            <person name="Divol F."/>
            <person name="Doumas P."/>
            <person name="Sallet E."/>
            <person name="Mancinotti D."/>
            <person name="Carrere S."/>
            <person name="Marande W."/>
            <person name="Arribat S."/>
            <person name="Keller J."/>
            <person name="Huneau C."/>
            <person name="Blein T."/>
            <person name="Aime D."/>
            <person name="Laguerre M."/>
            <person name="Taylor J."/>
            <person name="Schubert V."/>
            <person name="Nelson M."/>
            <person name="Geu-Flores F."/>
            <person name="Crespi M."/>
            <person name="Gallardo-Guerrero K."/>
            <person name="Delaux P.-M."/>
            <person name="Salse J."/>
            <person name="Berges H."/>
            <person name="Guyot R."/>
            <person name="Gouzy J."/>
            <person name="Peret B."/>
        </authorList>
    </citation>
    <scope>NUCLEOTIDE SEQUENCE [LARGE SCALE GENOMIC DNA]</scope>
    <source>
        <strain evidence="3">cv. Amiga</strain>
    </source>
</reference>
<name>A0A6A4NA08_LUPAL</name>
<dbReference type="OrthoDB" id="1727045at2759"/>
<keyword evidence="3" id="KW-1185">Reference proteome</keyword>
<organism evidence="2 3">
    <name type="scientific">Lupinus albus</name>
    <name type="common">White lupine</name>
    <name type="synonym">Lupinus termis</name>
    <dbReference type="NCBI Taxonomy" id="3870"/>
    <lineage>
        <taxon>Eukaryota</taxon>
        <taxon>Viridiplantae</taxon>
        <taxon>Streptophyta</taxon>
        <taxon>Embryophyta</taxon>
        <taxon>Tracheophyta</taxon>
        <taxon>Spermatophyta</taxon>
        <taxon>Magnoliopsida</taxon>
        <taxon>eudicotyledons</taxon>
        <taxon>Gunneridae</taxon>
        <taxon>Pentapetalae</taxon>
        <taxon>rosids</taxon>
        <taxon>fabids</taxon>
        <taxon>Fabales</taxon>
        <taxon>Fabaceae</taxon>
        <taxon>Papilionoideae</taxon>
        <taxon>50 kb inversion clade</taxon>
        <taxon>genistoids sensu lato</taxon>
        <taxon>core genistoids</taxon>
        <taxon>Genisteae</taxon>
        <taxon>Lupinus</taxon>
    </lineage>
</organism>
<sequence length="155" mass="17965">MSRSLRYCYNEVAPFSALIIVQFTEVGVNILFKEATNKGLSYYVFIFYSFSISTLILLLPLPFISFRLNELPSFNFSLLCKVFSLGILVNTWMKHSKQLELHHVQEIYLQHAKYQKKTRTEVEGDEQRVASPVSFQKMKAAFIRNINVCTRGLVL</sequence>
<keyword evidence="1" id="KW-0472">Membrane</keyword>
<comment type="caution">
    <text evidence="2">The sequence shown here is derived from an EMBL/GenBank/DDBJ whole genome shotgun (WGS) entry which is preliminary data.</text>
</comment>